<keyword evidence="3" id="KW-1185">Reference proteome</keyword>
<feature type="chain" id="PRO_5003861433" description="DUF2141 domain-containing protein" evidence="1">
    <location>
        <begin position="22"/>
        <end position="138"/>
    </location>
</feature>
<dbReference type="Pfam" id="PF09912">
    <property type="entry name" value="DUF2141"/>
    <property type="match status" value="1"/>
</dbReference>
<dbReference type="OrthoDB" id="9788332at2"/>
<name>K2JGS8_9GAMM</name>
<comment type="caution">
    <text evidence="2">The sequence shown here is derived from an EMBL/GenBank/DDBJ whole genome shotgun (WGS) entry which is preliminary data.</text>
</comment>
<dbReference type="Proteomes" id="UP000006755">
    <property type="component" value="Unassembled WGS sequence"/>
</dbReference>
<protein>
    <recommendedName>
        <fullName evidence="4">DUF2141 domain-containing protein</fullName>
    </recommendedName>
</protein>
<dbReference type="RefSeq" id="WP_008484652.1">
    <property type="nucleotide sequence ID" value="NZ_AMRI01000012.1"/>
</dbReference>
<evidence type="ECO:0008006" key="4">
    <source>
        <dbReference type="Google" id="ProtNLM"/>
    </source>
</evidence>
<dbReference type="eggNOG" id="COG4704">
    <property type="taxonomic scope" value="Bacteria"/>
</dbReference>
<dbReference type="STRING" id="745411.B3C1_10202"/>
<gene>
    <name evidence="2" type="ORF">B3C1_10202</name>
</gene>
<feature type="signal peptide" evidence="1">
    <location>
        <begin position="1"/>
        <end position="21"/>
    </location>
</feature>
<dbReference type="EMBL" id="AMRI01000012">
    <property type="protein sequence ID" value="EKE73762.1"/>
    <property type="molecule type" value="Genomic_DNA"/>
</dbReference>
<accession>K2JGS8</accession>
<evidence type="ECO:0000313" key="3">
    <source>
        <dbReference type="Proteomes" id="UP000006755"/>
    </source>
</evidence>
<reference evidence="2 3" key="1">
    <citation type="journal article" date="2012" name="J. Bacteriol.">
        <title>Genome Sequence of Gallaecimonas xiamenensis Type Strain 3-C-1.</title>
        <authorList>
            <person name="Lai Q."/>
            <person name="Wang L."/>
            <person name="Wang W."/>
            <person name="Shao Z."/>
        </authorList>
    </citation>
    <scope>NUCLEOTIDE SEQUENCE [LARGE SCALE GENOMIC DNA]</scope>
    <source>
        <strain evidence="2 3">3-C-1</strain>
    </source>
</reference>
<evidence type="ECO:0000313" key="2">
    <source>
        <dbReference type="EMBL" id="EKE73762.1"/>
    </source>
</evidence>
<sequence>MKLLSPAFLTLLLGLNTGAQAQTLQVTVDNIQAQQGALMLVLFKGQADFDASRAPVVSLIHQVTGEQVQFALGSLPAGRYGIKVYQDINGNGVHDRNPVGIPIEPYGFSNNGGRFGPASFAEAGFDPAETAALTIHLR</sequence>
<evidence type="ECO:0000256" key="1">
    <source>
        <dbReference type="SAM" id="SignalP"/>
    </source>
</evidence>
<organism evidence="2 3">
    <name type="scientific">Gallaecimonas xiamenensis 3-C-1</name>
    <dbReference type="NCBI Taxonomy" id="745411"/>
    <lineage>
        <taxon>Bacteria</taxon>
        <taxon>Pseudomonadati</taxon>
        <taxon>Pseudomonadota</taxon>
        <taxon>Gammaproteobacteria</taxon>
        <taxon>Enterobacterales</taxon>
        <taxon>Gallaecimonadaceae</taxon>
        <taxon>Gallaecimonas</taxon>
    </lineage>
</organism>
<dbReference type="AlphaFoldDB" id="K2JGS8"/>
<keyword evidence="1" id="KW-0732">Signal</keyword>
<proteinExistence type="predicted"/>
<dbReference type="InterPro" id="IPR018673">
    <property type="entry name" value="DUF2141"/>
</dbReference>